<keyword evidence="5 13" id="KW-0762">Sugar transport</keyword>
<evidence type="ECO:0000256" key="10">
    <source>
        <dbReference type="ARBA" id="ARBA00030956"/>
    </source>
</evidence>
<dbReference type="SUPFAM" id="SSF55804">
    <property type="entry name" value="Phoshotransferase/anion transport protein"/>
    <property type="match status" value="1"/>
</dbReference>
<keyword evidence="6" id="KW-0808">Transferase</keyword>
<evidence type="ECO:0000256" key="1">
    <source>
        <dbReference type="ARBA" id="ARBA00002434"/>
    </source>
</evidence>
<evidence type="ECO:0000256" key="11">
    <source>
        <dbReference type="ARBA" id="ARBA00030962"/>
    </source>
</evidence>
<reference evidence="13" key="2">
    <citation type="submission" date="2021-04" db="EMBL/GenBank/DDBJ databases">
        <authorList>
            <person name="Gilroy R."/>
        </authorList>
    </citation>
    <scope>NUCLEOTIDE SEQUENCE</scope>
    <source>
        <strain evidence="13">CHK172-16539</strain>
    </source>
</reference>
<keyword evidence="7" id="KW-0598">Phosphotransferase system</keyword>
<evidence type="ECO:0000256" key="3">
    <source>
        <dbReference type="ARBA" id="ARBA00022448"/>
    </source>
</evidence>
<evidence type="ECO:0000313" key="14">
    <source>
        <dbReference type="Proteomes" id="UP000824063"/>
    </source>
</evidence>
<evidence type="ECO:0000256" key="8">
    <source>
        <dbReference type="ARBA" id="ARBA00022777"/>
    </source>
</evidence>
<dbReference type="InterPro" id="IPR002178">
    <property type="entry name" value="PTS_EIIA_type-2_dom"/>
</dbReference>
<dbReference type="Proteomes" id="UP000824063">
    <property type="component" value="Unassembled WGS sequence"/>
</dbReference>
<evidence type="ECO:0000256" key="5">
    <source>
        <dbReference type="ARBA" id="ARBA00022597"/>
    </source>
</evidence>
<evidence type="ECO:0000256" key="4">
    <source>
        <dbReference type="ARBA" id="ARBA00022553"/>
    </source>
</evidence>
<keyword evidence="8" id="KW-0418">Kinase</keyword>
<dbReference type="GO" id="GO:0009401">
    <property type="term" value="P:phosphoenolpyruvate-dependent sugar phosphotransferase system"/>
    <property type="evidence" value="ECO:0007669"/>
    <property type="project" value="UniProtKB-KW"/>
</dbReference>
<dbReference type="GO" id="GO:0016301">
    <property type="term" value="F:kinase activity"/>
    <property type="evidence" value="ECO:0007669"/>
    <property type="project" value="UniProtKB-KW"/>
</dbReference>
<keyword evidence="4" id="KW-0597">Phosphoprotein</keyword>
<dbReference type="GO" id="GO:0090563">
    <property type="term" value="F:protein-phosphocysteine-sugar phosphotransferase activity"/>
    <property type="evidence" value="ECO:0007669"/>
    <property type="project" value="TreeGrafter"/>
</dbReference>
<accession>A0A9D2F5X8</accession>
<dbReference type="EMBL" id="DXBN01000039">
    <property type="protein sequence ID" value="HIZ52638.1"/>
    <property type="molecule type" value="Genomic_DNA"/>
</dbReference>
<name>A0A9D2F5X8_9ENTE</name>
<organism evidence="13 14">
    <name type="scientific">Candidatus Enterococcus avicola</name>
    <dbReference type="NCBI Taxonomy" id="2838561"/>
    <lineage>
        <taxon>Bacteria</taxon>
        <taxon>Bacillati</taxon>
        <taxon>Bacillota</taxon>
        <taxon>Bacilli</taxon>
        <taxon>Lactobacillales</taxon>
        <taxon>Enterococcaceae</taxon>
        <taxon>Enterococcus</taxon>
    </lineage>
</organism>
<dbReference type="PROSITE" id="PS51094">
    <property type="entry name" value="PTS_EIIA_TYPE_2"/>
    <property type="match status" value="1"/>
</dbReference>
<sequence>MWQFSEADIFLNQSFRSATEAIAYAGEQLVQRGYVTSNYIEAMKQRHRQVSVYIGNFVALPHADDQEGNILKEGIVIIQVPDGVDFGTKDKRQLATIIVAVSLKKWTQLTVLQELALFFSEIENVRKMSDATEKSTVLAMLENK</sequence>
<keyword evidence="3" id="KW-0813">Transport</keyword>
<evidence type="ECO:0000256" key="6">
    <source>
        <dbReference type="ARBA" id="ARBA00022679"/>
    </source>
</evidence>
<dbReference type="PANTHER" id="PTHR30181">
    <property type="entry name" value="MANNITOL PERMEASE IIC COMPONENT"/>
    <property type="match status" value="1"/>
</dbReference>
<dbReference type="CDD" id="cd00211">
    <property type="entry name" value="PTS_IIA_fru"/>
    <property type="match status" value="1"/>
</dbReference>
<dbReference type="InterPro" id="IPR050893">
    <property type="entry name" value="Sugar_PTS"/>
</dbReference>
<dbReference type="PANTHER" id="PTHR30181:SF2">
    <property type="entry name" value="PTS SYSTEM MANNITOL-SPECIFIC EIICBA COMPONENT"/>
    <property type="match status" value="1"/>
</dbReference>
<dbReference type="Pfam" id="PF00359">
    <property type="entry name" value="PTS_EIIA_2"/>
    <property type="match status" value="1"/>
</dbReference>
<evidence type="ECO:0000256" key="7">
    <source>
        <dbReference type="ARBA" id="ARBA00022683"/>
    </source>
</evidence>
<dbReference type="Gene3D" id="3.40.930.10">
    <property type="entry name" value="Mannitol-specific EII, Chain A"/>
    <property type="match status" value="1"/>
</dbReference>
<protein>
    <recommendedName>
        <fullName evidence="2">Mannitol-specific phosphotransferase enzyme IIA component</fullName>
    </recommendedName>
    <alternativeName>
        <fullName evidence="10">EIIA</fullName>
    </alternativeName>
    <alternativeName>
        <fullName evidence="11">EIII</fullName>
    </alternativeName>
    <alternativeName>
        <fullName evidence="9">PTS system mannitol-specific EIIA component</fullName>
    </alternativeName>
</protein>
<evidence type="ECO:0000259" key="12">
    <source>
        <dbReference type="PROSITE" id="PS51094"/>
    </source>
</evidence>
<feature type="domain" description="PTS EIIA type-2" evidence="12">
    <location>
        <begin position="2"/>
        <end position="144"/>
    </location>
</feature>
<reference evidence="13" key="1">
    <citation type="journal article" date="2021" name="PeerJ">
        <title>Extensive microbial diversity within the chicken gut microbiome revealed by metagenomics and culture.</title>
        <authorList>
            <person name="Gilroy R."/>
            <person name="Ravi A."/>
            <person name="Getino M."/>
            <person name="Pursley I."/>
            <person name="Horton D.L."/>
            <person name="Alikhan N.F."/>
            <person name="Baker D."/>
            <person name="Gharbi K."/>
            <person name="Hall N."/>
            <person name="Watson M."/>
            <person name="Adriaenssens E.M."/>
            <person name="Foster-Nyarko E."/>
            <person name="Jarju S."/>
            <person name="Secka A."/>
            <person name="Antonio M."/>
            <person name="Oren A."/>
            <person name="Chaudhuri R.R."/>
            <person name="La Ragione R."/>
            <person name="Hildebrand F."/>
            <person name="Pallen M.J."/>
        </authorList>
    </citation>
    <scope>NUCLEOTIDE SEQUENCE</scope>
    <source>
        <strain evidence="13">CHK172-16539</strain>
    </source>
</reference>
<gene>
    <name evidence="13" type="ORF">IAA20_01665</name>
</gene>
<evidence type="ECO:0000256" key="2">
    <source>
        <dbReference type="ARBA" id="ARBA00014783"/>
    </source>
</evidence>
<evidence type="ECO:0000313" key="13">
    <source>
        <dbReference type="EMBL" id="HIZ52638.1"/>
    </source>
</evidence>
<dbReference type="AlphaFoldDB" id="A0A9D2F5X8"/>
<dbReference type="GO" id="GO:0005886">
    <property type="term" value="C:plasma membrane"/>
    <property type="evidence" value="ECO:0007669"/>
    <property type="project" value="TreeGrafter"/>
</dbReference>
<evidence type="ECO:0000256" key="9">
    <source>
        <dbReference type="ARBA" id="ARBA00029908"/>
    </source>
</evidence>
<dbReference type="InterPro" id="IPR016152">
    <property type="entry name" value="PTrfase/Anion_transptr"/>
</dbReference>
<comment type="caution">
    <text evidence="13">The sequence shown here is derived from an EMBL/GenBank/DDBJ whole genome shotgun (WGS) entry which is preliminary data.</text>
</comment>
<proteinExistence type="predicted"/>
<comment type="function">
    <text evidence="1">The phosphoenolpyruvate-dependent sugar phosphotransferase system (sugar PTS), a major carbohydrate active transport system, catalyzes the phosphorylation of incoming sugar substrates concomitantly with their translocation across the cell membrane. The enzyme II CmtAB PTS system is involved in D-mannitol transport.</text>
</comment>